<accession>A0A9W8YYK8</accession>
<dbReference type="EMBL" id="JAPEVB010000002">
    <property type="protein sequence ID" value="KAJ4393813.1"/>
    <property type="molecule type" value="Genomic_DNA"/>
</dbReference>
<dbReference type="Proteomes" id="UP001140453">
    <property type="component" value="Unassembled WGS sequence"/>
</dbReference>
<dbReference type="InterPro" id="IPR036047">
    <property type="entry name" value="F-box-like_dom_sf"/>
</dbReference>
<dbReference type="SUPFAM" id="SSF81383">
    <property type="entry name" value="F-box domain"/>
    <property type="match status" value="1"/>
</dbReference>
<evidence type="ECO:0000259" key="1">
    <source>
        <dbReference type="PROSITE" id="PS50181"/>
    </source>
</evidence>
<feature type="domain" description="F-box" evidence="1">
    <location>
        <begin position="67"/>
        <end position="116"/>
    </location>
</feature>
<protein>
    <recommendedName>
        <fullName evidence="1">F-box domain-containing protein</fullName>
    </recommendedName>
</protein>
<gene>
    <name evidence="2" type="ORF">N0V93_003028</name>
</gene>
<proteinExistence type="predicted"/>
<evidence type="ECO:0000313" key="3">
    <source>
        <dbReference type="Proteomes" id="UP001140453"/>
    </source>
</evidence>
<keyword evidence="3" id="KW-1185">Reference proteome</keyword>
<dbReference type="CDD" id="cd09917">
    <property type="entry name" value="F-box_SF"/>
    <property type="match status" value="1"/>
</dbReference>
<dbReference type="OrthoDB" id="3642468at2759"/>
<dbReference type="AlphaFoldDB" id="A0A9W8YYK8"/>
<dbReference type="PROSITE" id="PS50181">
    <property type="entry name" value="FBOX"/>
    <property type="match status" value="1"/>
</dbReference>
<sequence length="392" mass="45858">MATTSSKWGFILTDPEFVLKPQEITLPSTARTLRERVAEDGTLKVFSKKSERQRKKQLKRGNKANSNLTLLDLPFDVLIQVVSYLRPSDVFRLSRTCHPLHSFLLEEHPSRIARSIIQWRYACLEKCFRLPVLVSDIQDVYREVLQDHERLKGHDIRRRPYYQHVKPPDSDRVCTCLTCVLRWNVLGLAVDFSYWQDKLDSNEPLPMIPRGRQPEWNIKLLDSHAAVVEKALFPSLSGNASSLWYAVILEAHLDSTVRAVRRHSANKFNKRKRFLMTPKDAASGTDEFLQLKGPPSLDFPFHRDNYYMLEAYLPNRSWFSEDGRWGYMPAEQHDKDIEQLRKWVLWRRSRNQQDKDGEIKAEKWVMEFNGSDWKPVLDFGGTGERLKETVES</sequence>
<reference evidence="2" key="1">
    <citation type="submission" date="2022-10" db="EMBL/GenBank/DDBJ databases">
        <title>Tapping the CABI collections for fungal endophytes: first genome assemblies for Collariella, Neodidymelliopsis, Ascochyta clinopodiicola, Didymella pomorum, Didymosphaeria variabile, Neocosmospora piperis and Neocucurbitaria cava.</title>
        <authorList>
            <person name="Hill R."/>
        </authorList>
    </citation>
    <scope>NUCLEOTIDE SEQUENCE</scope>
    <source>
        <strain evidence="2">IMI 355082</strain>
    </source>
</reference>
<comment type="caution">
    <text evidence="2">The sequence shown here is derived from an EMBL/GenBank/DDBJ whole genome shotgun (WGS) entry which is preliminary data.</text>
</comment>
<evidence type="ECO:0000313" key="2">
    <source>
        <dbReference type="EMBL" id="KAJ4393813.1"/>
    </source>
</evidence>
<organism evidence="2 3">
    <name type="scientific">Gnomoniopsis smithogilvyi</name>
    <dbReference type="NCBI Taxonomy" id="1191159"/>
    <lineage>
        <taxon>Eukaryota</taxon>
        <taxon>Fungi</taxon>
        <taxon>Dikarya</taxon>
        <taxon>Ascomycota</taxon>
        <taxon>Pezizomycotina</taxon>
        <taxon>Sordariomycetes</taxon>
        <taxon>Sordariomycetidae</taxon>
        <taxon>Diaporthales</taxon>
        <taxon>Gnomoniaceae</taxon>
        <taxon>Gnomoniopsis</taxon>
    </lineage>
</organism>
<dbReference type="Pfam" id="PF12937">
    <property type="entry name" value="F-box-like"/>
    <property type="match status" value="1"/>
</dbReference>
<name>A0A9W8YYK8_9PEZI</name>
<dbReference type="InterPro" id="IPR001810">
    <property type="entry name" value="F-box_dom"/>
</dbReference>